<sequence length="138" mass="15577">MRSKKTAGLTAAVTSKYIEDSLAAALGALLCLYTWSYPRNFHLVYLAQILVISTDILVFQTPYPIVGIKGIQTTPNYGIDFAWPLSLTIDILCAGRKLDTYFNNGRSRTAHAYDNIRVNHLYKRRILHATTSRGSYCW</sequence>
<comment type="caution">
    <text evidence="1">The sequence shown here is derived from an EMBL/GenBank/DDBJ whole genome shotgun (WGS) entry which is preliminary data.</text>
</comment>
<reference evidence="1 2" key="1">
    <citation type="journal article" date="2019" name="Commun. Biol.">
        <title>The bagworm genome reveals a unique fibroin gene that provides high tensile strength.</title>
        <authorList>
            <person name="Kono N."/>
            <person name="Nakamura H."/>
            <person name="Ohtoshi R."/>
            <person name="Tomita M."/>
            <person name="Numata K."/>
            <person name="Arakawa K."/>
        </authorList>
    </citation>
    <scope>NUCLEOTIDE SEQUENCE [LARGE SCALE GENOMIC DNA]</scope>
</reference>
<dbReference type="Proteomes" id="UP000299102">
    <property type="component" value="Unassembled WGS sequence"/>
</dbReference>
<dbReference type="AlphaFoldDB" id="A0A4C1USA0"/>
<name>A0A4C1USA0_EUMVA</name>
<protein>
    <submittedName>
        <fullName evidence="1">Uncharacterized protein</fullName>
    </submittedName>
</protein>
<evidence type="ECO:0000313" key="1">
    <source>
        <dbReference type="EMBL" id="GBP29199.1"/>
    </source>
</evidence>
<evidence type="ECO:0000313" key="2">
    <source>
        <dbReference type="Proteomes" id="UP000299102"/>
    </source>
</evidence>
<proteinExistence type="predicted"/>
<dbReference type="EMBL" id="BGZK01000217">
    <property type="protein sequence ID" value="GBP29199.1"/>
    <property type="molecule type" value="Genomic_DNA"/>
</dbReference>
<accession>A0A4C1USA0</accession>
<keyword evidence="2" id="KW-1185">Reference proteome</keyword>
<organism evidence="1 2">
    <name type="scientific">Eumeta variegata</name>
    <name type="common">Bagworm moth</name>
    <name type="synonym">Eumeta japonica</name>
    <dbReference type="NCBI Taxonomy" id="151549"/>
    <lineage>
        <taxon>Eukaryota</taxon>
        <taxon>Metazoa</taxon>
        <taxon>Ecdysozoa</taxon>
        <taxon>Arthropoda</taxon>
        <taxon>Hexapoda</taxon>
        <taxon>Insecta</taxon>
        <taxon>Pterygota</taxon>
        <taxon>Neoptera</taxon>
        <taxon>Endopterygota</taxon>
        <taxon>Lepidoptera</taxon>
        <taxon>Glossata</taxon>
        <taxon>Ditrysia</taxon>
        <taxon>Tineoidea</taxon>
        <taxon>Psychidae</taxon>
        <taxon>Oiketicinae</taxon>
        <taxon>Eumeta</taxon>
    </lineage>
</organism>
<gene>
    <name evidence="1" type="ORF">EVAR_20561_1</name>
</gene>